<organism evidence="1 2">
    <name type="scientific">Ceratodon purpureus</name>
    <name type="common">Fire moss</name>
    <name type="synonym">Dicranum purpureum</name>
    <dbReference type="NCBI Taxonomy" id="3225"/>
    <lineage>
        <taxon>Eukaryota</taxon>
        <taxon>Viridiplantae</taxon>
        <taxon>Streptophyta</taxon>
        <taxon>Embryophyta</taxon>
        <taxon>Bryophyta</taxon>
        <taxon>Bryophytina</taxon>
        <taxon>Bryopsida</taxon>
        <taxon>Dicranidae</taxon>
        <taxon>Pseudoditrichales</taxon>
        <taxon>Ditrichaceae</taxon>
        <taxon>Ceratodon</taxon>
    </lineage>
</organism>
<keyword evidence="2" id="KW-1185">Reference proteome</keyword>
<reference evidence="1" key="1">
    <citation type="submission" date="2020-06" db="EMBL/GenBank/DDBJ databases">
        <title>WGS assembly of Ceratodon purpureus strain R40.</title>
        <authorList>
            <person name="Carey S.B."/>
            <person name="Jenkins J."/>
            <person name="Shu S."/>
            <person name="Lovell J.T."/>
            <person name="Sreedasyam A."/>
            <person name="Maumus F."/>
            <person name="Tiley G.P."/>
            <person name="Fernandez-Pozo N."/>
            <person name="Barry K."/>
            <person name="Chen C."/>
            <person name="Wang M."/>
            <person name="Lipzen A."/>
            <person name="Daum C."/>
            <person name="Saski C.A."/>
            <person name="Payton A.C."/>
            <person name="Mcbreen J.C."/>
            <person name="Conrad R.E."/>
            <person name="Kollar L.M."/>
            <person name="Olsson S."/>
            <person name="Huttunen S."/>
            <person name="Landis J.B."/>
            <person name="Wickett N.J."/>
            <person name="Johnson M.G."/>
            <person name="Rensing S.A."/>
            <person name="Grimwood J."/>
            <person name="Schmutz J."/>
            <person name="Mcdaniel S.F."/>
        </authorList>
    </citation>
    <scope>NUCLEOTIDE SEQUENCE</scope>
    <source>
        <strain evidence="1">R40</strain>
    </source>
</reference>
<dbReference type="AlphaFoldDB" id="A0A8T0HNJ7"/>
<evidence type="ECO:0000313" key="1">
    <source>
        <dbReference type="EMBL" id="KAG0572490.1"/>
    </source>
</evidence>
<proteinExistence type="predicted"/>
<evidence type="ECO:0000313" key="2">
    <source>
        <dbReference type="Proteomes" id="UP000822688"/>
    </source>
</evidence>
<accession>A0A8T0HNJ7</accession>
<gene>
    <name evidence="1" type="ORF">KC19_VG099600</name>
</gene>
<comment type="caution">
    <text evidence="1">The sequence shown here is derived from an EMBL/GenBank/DDBJ whole genome shotgun (WGS) entry which is preliminary data.</text>
</comment>
<sequence>MLKDPCKRNLIKSRTLRIIQHTGQYMHLYGQIECEPVRSHEFCFPCKLENSVRIHEPCLLLILLSPLTPLS</sequence>
<name>A0A8T0HNJ7_CERPU</name>
<protein>
    <submittedName>
        <fullName evidence="1">Uncharacterized protein</fullName>
    </submittedName>
</protein>
<dbReference type="Proteomes" id="UP000822688">
    <property type="component" value="Chromosome V"/>
</dbReference>
<dbReference type="EMBL" id="CM026426">
    <property type="protein sequence ID" value="KAG0572490.1"/>
    <property type="molecule type" value="Genomic_DNA"/>
</dbReference>